<evidence type="ECO:0000313" key="2">
    <source>
        <dbReference type="EMBL" id="JAT82308.1"/>
    </source>
</evidence>
<gene>
    <name evidence="2" type="ORF">g.6660</name>
</gene>
<organism evidence="2">
    <name type="scientific">Pectinophora gossypiella</name>
    <name type="common">Cotton pink bollworm</name>
    <name type="synonym">Depressaria gossypiella</name>
    <dbReference type="NCBI Taxonomy" id="13191"/>
    <lineage>
        <taxon>Eukaryota</taxon>
        <taxon>Metazoa</taxon>
        <taxon>Ecdysozoa</taxon>
        <taxon>Arthropoda</taxon>
        <taxon>Hexapoda</taxon>
        <taxon>Insecta</taxon>
        <taxon>Pterygota</taxon>
        <taxon>Neoptera</taxon>
        <taxon>Endopterygota</taxon>
        <taxon>Lepidoptera</taxon>
        <taxon>Glossata</taxon>
        <taxon>Ditrysia</taxon>
        <taxon>Gelechioidea</taxon>
        <taxon>Gelechiidae</taxon>
        <taxon>Apatetrinae</taxon>
        <taxon>Pectinophora</taxon>
    </lineage>
</organism>
<feature type="region of interest" description="Disordered" evidence="1">
    <location>
        <begin position="88"/>
        <end position="109"/>
    </location>
</feature>
<name>A0A1E1W5P9_PECGO</name>
<dbReference type="EMBL" id="GDQN01008746">
    <property type="protein sequence ID" value="JAT82308.1"/>
    <property type="molecule type" value="Transcribed_RNA"/>
</dbReference>
<accession>A0A1E1W5P9</accession>
<feature type="non-terminal residue" evidence="2">
    <location>
        <position position="124"/>
    </location>
</feature>
<proteinExistence type="predicted"/>
<protein>
    <recommendedName>
        <fullName evidence="3">BED-type domain-containing protein</fullName>
    </recommendedName>
</protein>
<dbReference type="AlphaFoldDB" id="A0A1E1W5P9"/>
<feature type="non-terminal residue" evidence="2">
    <location>
        <position position="1"/>
    </location>
</feature>
<reference evidence="2" key="1">
    <citation type="submission" date="2015-09" db="EMBL/GenBank/DDBJ databases">
        <title>De novo assembly of Pectinophora gossypiella (Pink Bollworm) gut transcriptome.</title>
        <authorList>
            <person name="Tassone E.E."/>
        </authorList>
    </citation>
    <scope>NUCLEOTIDE SEQUENCE</scope>
</reference>
<evidence type="ECO:0000256" key="1">
    <source>
        <dbReference type="SAM" id="MobiDB-lite"/>
    </source>
</evidence>
<evidence type="ECO:0008006" key="3">
    <source>
        <dbReference type="Google" id="ProtNLM"/>
    </source>
</evidence>
<sequence length="124" mass="14212">QPTQRRLINFVEKMDETLELLESEKECDLSVQETEKDDSLDVSTASTSTSEIPKKYKKLRSTHYSKTQSGFQCKLCKKVLSIKSSHSTLKSHFKTHESSPKRTTTSSKQSRYNRAILNFVIHGN</sequence>